<dbReference type="RefSeq" id="WP_089382377.1">
    <property type="nucleotide sequence ID" value="NZ_FZNT01000008.1"/>
</dbReference>
<dbReference type="FunFam" id="3.40.50.720:FF:000208">
    <property type="entry name" value="Prephenate dehydrogenase"/>
    <property type="match status" value="1"/>
</dbReference>
<accession>A0A238YA29</accession>
<evidence type="ECO:0000313" key="3">
    <source>
        <dbReference type="EMBL" id="SNR68095.1"/>
    </source>
</evidence>
<dbReference type="SUPFAM" id="SSF48179">
    <property type="entry name" value="6-phosphogluconate dehydrogenase C-terminal domain-like"/>
    <property type="match status" value="1"/>
</dbReference>
<dbReference type="SUPFAM" id="SSF51735">
    <property type="entry name" value="NAD(P)-binding Rossmann-fold domains"/>
    <property type="match status" value="1"/>
</dbReference>
<dbReference type="OrthoDB" id="9802008at2"/>
<dbReference type="Gene3D" id="3.40.50.720">
    <property type="entry name" value="NAD(P)-binding Rossmann-like Domain"/>
    <property type="match status" value="1"/>
</dbReference>
<dbReference type="Gene3D" id="1.10.3660.10">
    <property type="entry name" value="6-phosphogluconate dehydrogenase C-terminal like domain"/>
    <property type="match status" value="1"/>
</dbReference>
<reference evidence="3 4" key="1">
    <citation type="submission" date="2017-06" db="EMBL/GenBank/DDBJ databases">
        <authorList>
            <person name="Kim H.J."/>
            <person name="Triplett B.A."/>
        </authorList>
    </citation>
    <scope>NUCLEOTIDE SEQUENCE [LARGE SCALE GENOMIC DNA]</scope>
    <source>
        <strain evidence="3 4">DSM 29150</strain>
    </source>
</reference>
<sequence length="287" mass="31806">MEKLVVIGLGLIGGSLARDLKLRMDFKVYGVDQNLEHINKAIELGIIDEEGTLDDVADAAVVIVAVPVNVIPKVISQVLDKVGLETLVFDVGSVKNEICKAVEYHPNRKNFVAAHPLAGTEFSGPEAAILNLFDDKVNIICEADKTDWKILDTAISLFKKLNMRIKMMNPVEHDRHIAYVSHLSHVSSFMLGKTVLEIEKNEQAIFDMASTGFASTVRLAKSSSATWTPIFLGNKENVLQSLNEYIKNLSEFKEMLENNDVEGLNKTMDSTNYIKSILNGIENTTKK</sequence>
<keyword evidence="4" id="KW-1185">Reference proteome</keyword>
<dbReference type="PROSITE" id="PS51176">
    <property type="entry name" value="PDH_ADH"/>
    <property type="match status" value="1"/>
</dbReference>
<dbReference type="InterPro" id="IPR050812">
    <property type="entry name" value="Preph/Arog_dehydrog"/>
</dbReference>
<dbReference type="PANTHER" id="PTHR21363:SF0">
    <property type="entry name" value="PREPHENATE DEHYDROGENASE [NADP(+)]"/>
    <property type="match status" value="1"/>
</dbReference>
<dbReference type="GO" id="GO:0070403">
    <property type="term" value="F:NAD+ binding"/>
    <property type="evidence" value="ECO:0007669"/>
    <property type="project" value="InterPro"/>
</dbReference>
<feature type="domain" description="Prephenate/arogenate dehydrogenase" evidence="2">
    <location>
        <begin position="2"/>
        <end position="286"/>
    </location>
</feature>
<dbReference type="Pfam" id="PF02153">
    <property type="entry name" value="PDH_N"/>
    <property type="match status" value="1"/>
</dbReference>
<dbReference type="AlphaFoldDB" id="A0A238YA29"/>
<dbReference type="InterPro" id="IPR036291">
    <property type="entry name" value="NAD(P)-bd_dom_sf"/>
</dbReference>
<evidence type="ECO:0000259" key="2">
    <source>
        <dbReference type="PROSITE" id="PS51176"/>
    </source>
</evidence>
<dbReference type="NCBIfam" id="NF006307">
    <property type="entry name" value="PRK08507.1"/>
    <property type="match status" value="1"/>
</dbReference>
<dbReference type="GO" id="GO:0008977">
    <property type="term" value="F:prephenate dehydrogenase (NAD+) activity"/>
    <property type="evidence" value="ECO:0007669"/>
    <property type="project" value="InterPro"/>
</dbReference>
<evidence type="ECO:0000313" key="4">
    <source>
        <dbReference type="Proteomes" id="UP000198384"/>
    </source>
</evidence>
<dbReference type="PANTHER" id="PTHR21363">
    <property type="entry name" value="PREPHENATE DEHYDROGENASE"/>
    <property type="match status" value="1"/>
</dbReference>
<keyword evidence="1" id="KW-0560">Oxidoreductase</keyword>
<protein>
    <submittedName>
        <fullName evidence="3">Prephenate dehydrogenase</fullName>
    </submittedName>
</protein>
<dbReference type="InterPro" id="IPR046826">
    <property type="entry name" value="PDH_N"/>
</dbReference>
<dbReference type="InterPro" id="IPR008927">
    <property type="entry name" value="6-PGluconate_DH-like_C_sf"/>
</dbReference>
<dbReference type="InterPro" id="IPR046825">
    <property type="entry name" value="PDH_C"/>
</dbReference>
<dbReference type="EMBL" id="FZNT01000008">
    <property type="protein sequence ID" value="SNR68095.1"/>
    <property type="molecule type" value="Genomic_DNA"/>
</dbReference>
<organism evidence="3 4">
    <name type="scientific">Lutibacter agarilyticus</name>
    <dbReference type="NCBI Taxonomy" id="1109740"/>
    <lineage>
        <taxon>Bacteria</taxon>
        <taxon>Pseudomonadati</taxon>
        <taxon>Bacteroidota</taxon>
        <taxon>Flavobacteriia</taxon>
        <taxon>Flavobacteriales</taxon>
        <taxon>Flavobacteriaceae</taxon>
        <taxon>Lutibacter</taxon>
    </lineage>
</organism>
<dbReference type="InterPro" id="IPR003099">
    <property type="entry name" value="Prephen_DH"/>
</dbReference>
<gene>
    <name evidence="3" type="ORF">SAMN06265371_108178</name>
</gene>
<dbReference type="Proteomes" id="UP000198384">
    <property type="component" value="Unassembled WGS sequence"/>
</dbReference>
<evidence type="ECO:0000256" key="1">
    <source>
        <dbReference type="ARBA" id="ARBA00023002"/>
    </source>
</evidence>
<dbReference type="GO" id="GO:0004665">
    <property type="term" value="F:prephenate dehydrogenase (NADP+) activity"/>
    <property type="evidence" value="ECO:0007669"/>
    <property type="project" value="InterPro"/>
</dbReference>
<name>A0A238YA29_9FLAO</name>
<dbReference type="GO" id="GO:0006571">
    <property type="term" value="P:tyrosine biosynthetic process"/>
    <property type="evidence" value="ECO:0007669"/>
    <property type="project" value="InterPro"/>
</dbReference>
<dbReference type="Pfam" id="PF20463">
    <property type="entry name" value="PDH_C"/>
    <property type="match status" value="1"/>
</dbReference>
<proteinExistence type="predicted"/>